<sequence length="54" mass="5925">MPTYSPERALSRAGGRYPLWSEGLLAAALWLAGGMFTLAWPDVGRRWPYSAGGR</sequence>
<proteinExistence type="predicted"/>
<evidence type="ECO:0000313" key="3">
    <source>
        <dbReference type="Proteomes" id="UP000345637"/>
    </source>
</evidence>
<dbReference type="Proteomes" id="UP000345637">
    <property type="component" value="Unassembled WGS sequence"/>
</dbReference>
<evidence type="ECO:0000313" key="2">
    <source>
        <dbReference type="EMBL" id="VFS60943.1"/>
    </source>
</evidence>
<organism evidence="2 3">
    <name type="scientific">Raoultella planticola</name>
    <name type="common">Klebsiella planticola</name>
    <dbReference type="NCBI Taxonomy" id="575"/>
    <lineage>
        <taxon>Bacteria</taxon>
        <taxon>Pseudomonadati</taxon>
        <taxon>Pseudomonadota</taxon>
        <taxon>Gammaproteobacteria</taxon>
        <taxon>Enterobacterales</taxon>
        <taxon>Enterobacteriaceae</taxon>
        <taxon>Klebsiella/Raoultella group</taxon>
        <taxon>Raoultella</taxon>
    </lineage>
</organism>
<dbReference type="AlphaFoldDB" id="A0A485AM30"/>
<feature type="transmembrane region" description="Helical" evidence="1">
    <location>
        <begin position="20"/>
        <end position="40"/>
    </location>
</feature>
<dbReference type="EMBL" id="CAADJE010000017">
    <property type="protein sequence ID" value="VFS60943.1"/>
    <property type="molecule type" value="Genomic_DNA"/>
</dbReference>
<keyword evidence="1" id="KW-0472">Membrane</keyword>
<name>A0A485AM30_RAOPL</name>
<reference evidence="2 3" key="1">
    <citation type="submission" date="2019-03" db="EMBL/GenBank/DDBJ databases">
        <authorList>
            <consortium name="Pathogen Informatics"/>
        </authorList>
    </citation>
    <scope>NUCLEOTIDE SEQUENCE [LARGE SCALE GENOMIC DNA]</scope>
    <source>
        <strain evidence="2 3">NCTC12998</strain>
    </source>
</reference>
<protein>
    <submittedName>
        <fullName evidence="2">Uncharacterized protein</fullName>
    </submittedName>
</protein>
<keyword evidence="1" id="KW-0812">Transmembrane</keyword>
<evidence type="ECO:0000256" key="1">
    <source>
        <dbReference type="SAM" id="Phobius"/>
    </source>
</evidence>
<keyword evidence="1" id="KW-1133">Transmembrane helix</keyword>
<gene>
    <name evidence="2" type="ORF">NCTC12998_01482</name>
</gene>
<accession>A0A485AM30</accession>